<dbReference type="EMBL" id="CAFAAI010000052">
    <property type="protein sequence ID" value="CAB4791064.1"/>
    <property type="molecule type" value="Genomic_DNA"/>
</dbReference>
<reference evidence="8" key="1">
    <citation type="submission" date="2020-05" db="EMBL/GenBank/DDBJ databases">
        <authorList>
            <person name="Chiriac C."/>
            <person name="Salcher M."/>
            <person name="Ghai R."/>
            <person name="Kavagutti S V."/>
        </authorList>
    </citation>
    <scope>NUCLEOTIDE SEQUENCE</scope>
</reference>
<organism evidence="8">
    <name type="scientific">freshwater metagenome</name>
    <dbReference type="NCBI Taxonomy" id="449393"/>
    <lineage>
        <taxon>unclassified sequences</taxon>
        <taxon>metagenomes</taxon>
        <taxon>ecological metagenomes</taxon>
    </lineage>
</organism>
<evidence type="ECO:0000256" key="5">
    <source>
        <dbReference type="ARBA" id="ARBA00023136"/>
    </source>
</evidence>
<sequence>MLAIGSLANFGLLGAISKAGSLGDMFDTSLWGDVAGTRTGGLLVARFVLVALFIPVVMFVNRKQVAWWPIAVPLLGLLTVFTFSAAGHPSVADQAALWIGVDAVHMAFVVLWLGSLVMMAVGGGAWTRDAQFAGAVKGFSRVATIGIPLIIVTGIAQTWRLGASLSTLTDTTWGRLLLAKVAIAVLMVTIGAASRWLLSHEGPGALRRLVLTEAICGIAVLGLAAGLVTQPPTVAAPAKVFTASLTESGLIAEVSLAPGRVGLNDVHLVVTPSGGSLVPVVSIKATMSLPAQQIVDTEVSLTTEGTNHYSGKVTLPFAGDWVLKITVEPVAGQSVVLSSGVVIP</sequence>
<dbReference type="AlphaFoldDB" id="A0A6J6X6A8"/>
<evidence type="ECO:0000256" key="3">
    <source>
        <dbReference type="ARBA" id="ARBA00022692"/>
    </source>
</evidence>
<name>A0A6J6X6A8_9ZZZZ</name>
<evidence type="ECO:0000256" key="2">
    <source>
        <dbReference type="ARBA" id="ARBA00022475"/>
    </source>
</evidence>
<feature type="transmembrane region" description="Helical" evidence="6">
    <location>
        <begin position="67"/>
        <end position="86"/>
    </location>
</feature>
<evidence type="ECO:0000256" key="1">
    <source>
        <dbReference type="ARBA" id="ARBA00004651"/>
    </source>
</evidence>
<protein>
    <submittedName>
        <fullName evidence="8">Unannotated protein</fullName>
    </submittedName>
</protein>
<dbReference type="PANTHER" id="PTHR34820:SF4">
    <property type="entry name" value="INNER MEMBRANE PROTEIN YEBZ"/>
    <property type="match status" value="1"/>
</dbReference>
<feature type="transmembrane region" description="Helical" evidence="6">
    <location>
        <begin position="176"/>
        <end position="198"/>
    </location>
</feature>
<dbReference type="Pfam" id="PF05751">
    <property type="entry name" value="FixH"/>
    <property type="match status" value="1"/>
</dbReference>
<dbReference type="GO" id="GO:0006825">
    <property type="term" value="P:copper ion transport"/>
    <property type="evidence" value="ECO:0007669"/>
    <property type="project" value="InterPro"/>
</dbReference>
<keyword evidence="4 6" id="KW-1133">Transmembrane helix</keyword>
<keyword evidence="5 6" id="KW-0472">Membrane</keyword>
<dbReference type="GO" id="GO:0005886">
    <property type="term" value="C:plasma membrane"/>
    <property type="evidence" value="ECO:0007669"/>
    <property type="project" value="UniProtKB-SubCell"/>
</dbReference>
<feature type="domain" description="Copper resistance protein D" evidence="7">
    <location>
        <begin position="134"/>
        <end position="227"/>
    </location>
</feature>
<dbReference type="Pfam" id="PF05425">
    <property type="entry name" value="CopD"/>
    <property type="match status" value="1"/>
</dbReference>
<evidence type="ECO:0000256" key="6">
    <source>
        <dbReference type="SAM" id="Phobius"/>
    </source>
</evidence>
<evidence type="ECO:0000256" key="4">
    <source>
        <dbReference type="ARBA" id="ARBA00022989"/>
    </source>
</evidence>
<gene>
    <name evidence="8" type="ORF">UFOPK2992_00441</name>
</gene>
<dbReference type="InterPro" id="IPR008620">
    <property type="entry name" value="FixH"/>
</dbReference>
<keyword evidence="3 6" id="KW-0812">Transmembrane</keyword>
<feature type="transmembrane region" description="Helical" evidence="6">
    <location>
        <begin position="210"/>
        <end position="228"/>
    </location>
</feature>
<dbReference type="InterPro" id="IPR008457">
    <property type="entry name" value="Cu-R_CopD_dom"/>
</dbReference>
<proteinExistence type="predicted"/>
<feature type="transmembrane region" description="Helical" evidence="6">
    <location>
        <begin position="43"/>
        <end position="60"/>
    </location>
</feature>
<feature type="transmembrane region" description="Helical" evidence="6">
    <location>
        <begin position="138"/>
        <end position="156"/>
    </location>
</feature>
<feature type="transmembrane region" description="Helical" evidence="6">
    <location>
        <begin position="106"/>
        <end position="126"/>
    </location>
</feature>
<accession>A0A6J6X6A8</accession>
<comment type="subcellular location">
    <subcellularLocation>
        <location evidence="1">Cell membrane</location>
        <topology evidence="1">Multi-pass membrane protein</topology>
    </subcellularLocation>
</comment>
<evidence type="ECO:0000313" key="8">
    <source>
        <dbReference type="EMBL" id="CAB4791064.1"/>
    </source>
</evidence>
<dbReference type="PANTHER" id="PTHR34820">
    <property type="entry name" value="INNER MEMBRANE PROTEIN YEBZ"/>
    <property type="match status" value="1"/>
</dbReference>
<evidence type="ECO:0000259" key="7">
    <source>
        <dbReference type="Pfam" id="PF05425"/>
    </source>
</evidence>
<keyword evidence="2" id="KW-1003">Cell membrane</keyword>
<dbReference type="InterPro" id="IPR032694">
    <property type="entry name" value="CopC/D"/>
</dbReference>